<name>A0A9D1JKK9_9FIRM</name>
<dbReference type="AlphaFoldDB" id="A0A9D1JKK9"/>
<sequence length="50" mass="5438">MVHTQANLLNNNHAWMTFTDSQPKGIRVSGTAKAVDGKLVFTPEEIAALN</sequence>
<evidence type="ECO:0000313" key="2">
    <source>
        <dbReference type="Proteomes" id="UP000823935"/>
    </source>
</evidence>
<protein>
    <submittedName>
        <fullName evidence="1">Uncharacterized protein</fullName>
    </submittedName>
</protein>
<gene>
    <name evidence="1" type="ORF">IAB44_09785</name>
</gene>
<organism evidence="1 2">
    <name type="scientific">Candidatus Limivivens intestinipullorum</name>
    <dbReference type="NCBI Taxonomy" id="2840858"/>
    <lineage>
        <taxon>Bacteria</taxon>
        <taxon>Bacillati</taxon>
        <taxon>Bacillota</taxon>
        <taxon>Clostridia</taxon>
        <taxon>Lachnospirales</taxon>
        <taxon>Lachnospiraceae</taxon>
        <taxon>Lachnospiraceae incertae sedis</taxon>
        <taxon>Candidatus Limivivens</taxon>
    </lineage>
</organism>
<accession>A0A9D1JKK9</accession>
<reference evidence="1" key="1">
    <citation type="submission" date="2020-10" db="EMBL/GenBank/DDBJ databases">
        <authorList>
            <person name="Gilroy R."/>
        </authorList>
    </citation>
    <scope>NUCLEOTIDE SEQUENCE</scope>
    <source>
        <strain evidence="1">CHK190-19873</strain>
    </source>
</reference>
<dbReference type="Proteomes" id="UP000823935">
    <property type="component" value="Unassembled WGS sequence"/>
</dbReference>
<dbReference type="EMBL" id="DVIQ01000057">
    <property type="protein sequence ID" value="HIS31818.1"/>
    <property type="molecule type" value="Genomic_DNA"/>
</dbReference>
<comment type="caution">
    <text evidence="1">The sequence shown here is derived from an EMBL/GenBank/DDBJ whole genome shotgun (WGS) entry which is preliminary data.</text>
</comment>
<reference evidence="1" key="2">
    <citation type="journal article" date="2021" name="PeerJ">
        <title>Extensive microbial diversity within the chicken gut microbiome revealed by metagenomics and culture.</title>
        <authorList>
            <person name="Gilroy R."/>
            <person name="Ravi A."/>
            <person name="Getino M."/>
            <person name="Pursley I."/>
            <person name="Horton D.L."/>
            <person name="Alikhan N.F."/>
            <person name="Baker D."/>
            <person name="Gharbi K."/>
            <person name="Hall N."/>
            <person name="Watson M."/>
            <person name="Adriaenssens E.M."/>
            <person name="Foster-Nyarko E."/>
            <person name="Jarju S."/>
            <person name="Secka A."/>
            <person name="Antonio M."/>
            <person name="Oren A."/>
            <person name="Chaudhuri R.R."/>
            <person name="La Ragione R."/>
            <person name="Hildebrand F."/>
            <person name="Pallen M.J."/>
        </authorList>
    </citation>
    <scope>NUCLEOTIDE SEQUENCE</scope>
    <source>
        <strain evidence="1">CHK190-19873</strain>
    </source>
</reference>
<proteinExistence type="predicted"/>
<evidence type="ECO:0000313" key="1">
    <source>
        <dbReference type="EMBL" id="HIS31818.1"/>
    </source>
</evidence>